<keyword evidence="18" id="KW-0458">Lysosome</keyword>
<feature type="domain" description="Peptidase M28" evidence="22">
    <location>
        <begin position="251"/>
        <end position="439"/>
    </location>
</feature>
<keyword evidence="16" id="KW-0865">Zymogen</keyword>
<evidence type="ECO:0000256" key="20">
    <source>
        <dbReference type="ARBA" id="ARBA00033328"/>
    </source>
</evidence>
<evidence type="ECO:0000256" key="18">
    <source>
        <dbReference type="ARBA" id="ARBA00023228"/>
    </source>
</evidence>
<name>A0A809SFC9_9BACT</name>
<evidence type="ECO:0000256" key="15">
    <source>
        <dbReference type="ARBA" id="ARBA00023049"/>
    </source>
</evidence>
<dbReference type="GO" id="GO:0004180">
    <property type="term" value="F:carboxypeptidase activity"/>
    <property type="evidence" value="ECO:0007669"/>
    <property type="project" value="UniProtKB-KW"/>
</dbReference>
<dbReference type="Proteomes" id="UP000662873">
    <property type="component" value="Chromosome"/>
</dbReference>
<dbReference type="GO" id="GO:0005576">
    <property type="term" value="C:extracellular region"/>
    <property type="evidence" value="ECO:0007669"/>
    <property type="project" value="UniProtKB-SubCell"/>
</dbReference>
<keyword evidence="10 21" id="KW-0732">Signal</keyword>
<comment type="subunit">
    <text evidence="19">Homodimer. The monomeric form is inactive while the homodimer is active.</text>
</comment>
<evidence type="ECO:0000256" key="12">
    <source>
        <dbReference type="ARBA" id="ARBA00022824"/>
    </source>
</evidence>
<evidence type="ECO:0000256" key="11">
    <source>
        <dbReference type="ARBA" id="ARBA00022801"/>
    </source>
</evidence>
<keyword evidence="13" id="KW-0862">Zinc</keyword>
<dbReference type="InterPro" id="IPR039866">
    <property type="entry name" value="CPQ"/>
</dbReference>
<evidence type="ECO:0000313" key="24">
    <source>
        <dbReference type="Proteomes" id="UP000662873"/>
    </source>
</evidence>
<dbReference type="KEGG" id="npy:NPRO_23090"/>
<evidence type="ECO:0000256" key="21">
    <source>
        <dbReference type="SAM" id="SignalP"/>
    </source>
</evidence>
<gene>
    <name evidence="23" type="ORF">NPRO_23090</name>
</gene>
<keyword evidence="14" id="KW-0333">Golgi apparatus</keyword>
<dbReference type="GO" id="GO:0005764">
    <property type="term" value="C:lysosome"/>
    <property type="evidence" value="ECO:0007669"/>
    <property type="project" value="UniProtKB-SubCell"/>
</dbReference>
<dbReference type="Gene3D" id="3.40.630.10">
    <property type="entry name" value="Zn peptidases"/>
    <property type="match status" value="1"/>
</dbReference>
<reference evidence="23" key="1">
    <citation type="journal article" name="DNA Res.">
        <title>The physiological potential of anammox bacteria as revealed by their core genome structure.</title>
        <authorList>
            <person name="Okubo T."/>
            <person name="Toyoda A."/>
            <person name="Fukuhara K."/>
            <person name="Uchiyama I."/>
            <person name="Harigaya Y."/>
            <person name="Kuroiwa M."/>
            <person name="Suzuki T."/>
            <person name="Murakami Y."/>
            <person name="Suwa Y."/>
            <person name="Takami H."/>
        </authorList>
    </citation>
    <scope>NUCLEOTIDE SEQUENCE</scope>
    <source>
        <strain evidence="23">317325-2</strain>
    </source>
</reference>
<keyword evidence="8" id="KW-0645">Protease</keyword>
<organism evidence="23 24">
    <name type="scientific">Candidatus Nitrosymbiomonas proteolyticus</name>
    <dbReference type="NCBI Taxonomy" id="2608984"/>
    <lineage>
        <taxon>Bacteria</taxon>
        <taxon>Bacillati</taxon>
        <taxon>Armatimonadota</taxon>
        <taxon>Armatimonadota incertae sedis</taxon>
        <taxon>Candidatus Nitrosymbiomonas</taxon>
    </lineage>
</organism>
<keyword evidence="17" id="KW-0325">Glycoprotein</keyword>
<dbReference type="PANTHER" id="PTHR12053:SF3">
    <property type="entry name" value="CARBOXYPEPTIDASE Q"/>
    <property type="match status" value="1"/>
</dbReference>
<keyword evidence="11" id="KW-0378">Hydrolase</keyword>
<sequence length="470" mass="51413">MHIMRGVAIALVACVGARAMAQADPTVLDKIIDEGKNRNQVMKHLRYLTKDIGHRLTGSTNLQRACEWTADQFRSFGLQNVRLEKWGEVPVGFDRGKRQIARMVSPTPRDFEFTSPSWTPGTAGLQRGVAVKQPTTLEEFETVKAKLKGAWLVTQSAPRRGGQVTDEQAKLQEAIDGSGALGLVYGSRNELVITSGRYTNLTMETLPKDVRIMVRKSDIDAIFEQIDAGKEVVLEFDLEQKFVPGPIPVYNVVAEIPGTEFPDEVVIVSGHLDSWDGPGSEGCCDNGTGTMVAVEAARILMACGAKPKRTIRFVLWTGEEQGLLGSRAYVEMHKDSLSKISAVFVDDGGTNYQGGLVCLKEMEPILKEAIEPAMKAFPDLPMQIRVVERMPRGGGSDHAPFNAVGVPGFFWMETGRSNYTHVHHTQHDHLDYAIPEYLVQSSTNSAAAAYIVASAPTMLPREAQGTDGGK</sequence>
<evidence type="ECO:0000256" key="6">
    <source>
        <dbReference type="ARBA" id="ARBA00022525"/>
    </source>
</evidence>
<evidence type="ECO:0000313" key="23">
    <source>
        <dbReference type="EMBL" id="BBO24714.1"/>
    </source>
</evidence>
<evidence type="ECO:0000256" key="2">
    <source>
        <dbReference type="ARBA" id="ARBA00004371"/>
    </source>
</evidence>
<evidence type="ECO:0000256" key="17">
    <source>
        <dbReference type="ARBA" id="ARBA00023180"/>
    </source>
</evidence>
<evidence type="ECO:0000256" key="7">
    <source>
        <dbReference type="ARBA" id="ARBA00022645"/>
    </source>
</evidence>
<feature type="chain" id="PRO_5035231195" description="Carboxypeptidase Q" evidence="21">
    <location>
        <begin position="24"/>
        <end position="470"/>
    </location>
</feature>
<dbReference type="SUPFAM" id="SSF53187">
    <property type="entry name" value="Zn-dependent exopeptidases"/>
    <property type="match status" value="1"/>
</dbReference>
<dbReference type="Pfam" id="PF04389">
    <property type="entry name" value="Peptidase_M28"/>
    <property type="match status" value="1"/>
</dbReference>
<dbReference type="PANTHER" id="PTHR12053">
    <property type="entry name" value="PROTEASE FAMILY M28 PLASMA GLUTAMATE CARBOXYPEPTIDASE-RELATED"/>
    <property type="match status" value="1"/>
</dbReference>
<keyword evidence="12" id="KW-0256">Endoplasmic reticulum</keyword>
<evidence type="ECO:0000256" key="10">
    <source>
        <dbReference type="ARBA" id="ARBA00022729"/>
    </source>
</evidence>
<dbReference type="GO" id="GO:0006508">
    <property type="term" value="P:proteolysis"/>
    <property type="evidence" value="ECO:0007669"/>
    <property type="project" value="UniProtKB-KW"/>
</dbReference>
<keyword evidence="7" id="KW-0121">Carboxypeptidase</keyword>
<dbReference type="InterPro" id="IPR007484">
    <property type="entry name" value="Peptidase_M28"/>
</dbReference>
<feature type="signal peptide" evidence="21">
    <location>
        <begin position="1"/>
        <end position="23"/>
    </location>
</feature>
<dbReference type="GO" id="GO:0046872">
    <property type="term" value="F:metal ion binding"/>
    <property type="evidence" value="ECO:0007669"/>
    <property type="project" value="UniProtKB-KW"/>
</dbReference>
<keyword evidence="15" id="KW-0482">Metalloprotease</keyword>
<evidence type="ECO:0000256" key="5">
    <source>
        <dbReference type="ARBA" id="ARBA00014116"/>
    </source>
</evidence>
<evidence type="ECO:0000256" key="8">
    <source>
        <dbReference type="ARBA" id="ARBA00022670"/>
    </source>
</evidence>
<evidence type="ECO:0000256" key="14">
    <source>
        <dbReference type="ARBA" id="ARBA00023034"/>
    </source>
</evidence>
<dbReference type="Gene3D" id="3.50.30.30">
    <property type="match status" value="1"/>
</dbReference>
<keyword evidence="9" id="KW-0479">Metal-binding</keyword>
<protein>
    <recommendedName>
        <fullName evidence="5">Carboxypeptidase Q</fullName>
    </recommendedName>
    <alternativeName>
        <fullName evidence="20">Plasma glutamate carboxypeptidase</fullName>
    </alternativeName>
</protein>
<evidence type="ECO:0000256" key="13">
    <source>
        <dbReference type="ARBA" id="ARBA00022833"/>
    </source>
</evidence>
<accession>A0A809SFC9</accession>
<proteinExistence type="predicted"/>
<keyword evidence="6" id="KW-0964">Secreted</keyword>
<evidence type="ECO:0000256" key="1">
    <source>
        <dbReference type="ARBA" id="ARBA00004240"/>
    </source>
</evidence>
<evidence type="ECO:0000256" key="9">
    <source>
        <dbReference type="ARBA" id="ARBA00022723"/>
    </source>
</evidence>
<evidence type="ECO:0000256" key="4">
    <source>
        <dbReference type="ARBA" id="ARBA00004613"/>
    </source>
</evidence>
<dbReference type="GO" id="GO:0070573">
    <property type="term" value="F:metallodipeptidase activity"/>
    <property type="evidence" value="ECO:0007669"/>
    <property type="project" value="InterPro"/>
</dbReference>
<evidence type="ECO:0000256" key="16">
    <source>
        <dbReference type="ARBA" id="ARBA00023145"/>
    </source>
</evidence>
<evidence type="ECO:0000259" key="22">
    <source>
        <dbReference type="Pfam" id="PF04389"/>
    </source>
</evidence>
<dbReference type="EMBL" id="AP021858">
    <property type="protein sequence ID" value="BBO24714.1"/>
    <property type="molecule type" value="Genomic_DNA"/>
</dbReference>
<comment type="subcellular location">
    <subcellularLocation>
        <location evidence="1">Endoplasmic reticulum</location>
    </subcellularLocation>
    <subcellularLocation>
        <location evidence="3">Golgi apparatus</location>
    </subcellularLocation>
    <subcellularLocation>
        <location evidence="2">Lysosome</location>
    </subcellularLocation>
    <subcellularLocation>
        <location evidence="4">Secreted</location>
    </subcellularLocation>
</comment>
<dbReference type="AlphaFoldDB" id="A0A809SFC9"/>
<evidence type="ECO:0000256" key="3">
    <source>
        <dbReference type="ARBA" id="ARBA00004555"/>
    </source>
</evidence>
<evidence type="ECO:0000256" key="19">
    <source>
        <dbReference type="ARBA" id="ARBA00025833"/>
    </source>
</evidence>